<gene>
    <name evidence="2" type="ORF">BN2614_LOCUS2</name>
</gene>
<feature type="region of interest" description="Disordered" evidence="1">
    <location>
        <begin position="122"/>
        <end position="144"/>
    </location>
</feature>
<comment type="caution">
    <text evidence="2">The sequence shown here is derived from an EMBL/GenBank/DDBJ whole genome shotgun (WGS) entry which is preliminary data.</text>
</comment>
<keyword evidence="3" id="KW-1185">Reference proteome</keyword>
<evidence type="ECO:0000313" key="3">
    <source>
        <dbReference type="Proteomes" id="UP000269945"/>
    </source>
</evidence>
<accession>A0A9X9LG93</accession>
<feature type="region of interest" description="Disordered" evidence="1">
    <location>
        <begin position="1"/>
        <end position="20"/>
    </location>
</feature>
<evidence type="ECO:0000313" key="2">
    <source>
        <dbReference type="EMBL" id="VCW67357.1"/>
    </source>
</evidence>
<evidence type="ECO:0000256" key="1">
    <source>
        <dbReference type="SAM" id="MobiDB-lite"/>
    </source>
</evidence>
<dbReference type="EMBL" id="CYRY02002630">
    <property type="protein sequence ID" value="VCW67357.1"/>
    <property type="molecule type" value="Genomic_DNA"/>
</dbReference>
<feature type="compositionally biased region" description="Polar residues" evidence="1">
    <location>
        <begin position="79"/>
        <end position="93"/>
    </location>
</feature>
<dbReference type="Proteomes" id="UP000269945">
    <property type="component" value="Unassembled WGS sequence"/>
</dbReference>
<protein>
    <submittedName>
        <fullName evidence="2">Uncharacterized protein</fullName>
    </submittedName>
</protein>
<name>A0A9X9LG93_GULGU</name>
<proteinExistence type="predicted"/>
<sequence length="154" mass="16464">GLSRARLGREGGAGPVLHLGASKSLCSPQPLHQISHHDQPGHPLHLPSAPEMMGTRAVHAASPKTPQGPSLQWLKKLRANTSGDRQEAASPTANKKGKGKKIPPETTNYSLRIKGHTLARTLTGASSSERRPRRSRVSTDPTWGCGWCGEHSLP</sequence>
<organism evidence="2 3">
    <name type="scientific">Gulo gulo</name>
    <name type="common">Wolverine</name>
    <name type="synonym">Gluton</name>
    <dbReference type="NCBI Taxonomy" id="48420"/>
    <lineage>
        <taxon>Eukaryota</taxon>
        <taxon>Metazoa</taxon>
        <taxon>Chordata</taxon>
        <taxon>Craniata</taxon>
        <taxon>Vertebrata</taxon>
        <taxon>Euteleostomi</taxon>
        <taxon>Mammalia</taxon>
        <taxon>Eutheria</taxon>
        <taxon>Laurasiatheria</taxon>
        <taxon>Carnivora</taxon>
        <taxon>Caniformia</taxon>
        <taxon>Musteloidea</taxon>
        <taxon>Mustelidae</taxon>
        <taxon>Guloninae</taxon>
        <taxon>Gulo</taxon>
    </lineage>
</organism>
<feature type="region of interest" description="Disordered" evidence="1">
    <location>
        <begin position="27"/>
        <end position="108"/>
    </location>
</feature>
<dbReference type="AlphaFoldDB" id="A0A9X9LG93"/>
<feature type="non-terminal residue" evidence="2">
    <location>
        <position position="1"/>
    </location>
</feature>
<reference evidence="2 3" key="1">
    <citation type="submission" date="2018-10" db="EMBL/GenBank/DDBJ databases">
        <authorList>
            <person name="Ekblom R."/>
            <person name="Jareborg N."/>
        </authorList>
    </citation>
    <scope>NUCLEOTIDE SEQUENCE [LARGE SCALE GENOMIC DNA]</scope>
    <source>
        <tissue evidence="2">Muscle</tissue>
    </source>
</reference>